<gene>
    <name evidence="3" type="ORF">GFSPODELE1_LOCUS3475</name>
</gene>
<feature type="coiled-coil region" evidence="1">
    <location>
        <begin position="223"/>
        <end position="282"/>
    </location>
</feature>
<accession>A0ABP1D3A4</accession>
<evidence type="ECO:0000313" key="4">
    <source>
        <dbReference type="Proteomes" id="UP001497453"/>
    </source>
</evidence>
<evidence type="ECO:0000256" key="1">
    <source>
        <dbReference type="SAM" id="Coils"/>
    </source>
</evidence>
<name>A0ABP1D3A4_9APHY</name>
<feature type="region of interest" description="Disordered" evidence="2">
    <location>
        <begin position="189"/>
        <end position="211"/>
    </location>
</feature>
<dbReference type="EMBL" id="OZ037945">
    <property type="protein sequence ID" value="CAL1701199.1"/>
    <property type="molecule type" value="Genomic_DNA"/>
</dbReference>
<protein>
    <submittedName>
        <fullName evidence="3">Uncharacterized protein</fullName>
    </submittedName>
</protein>
<sequence>MLQKHINCWLTTKDGDAIVEESPRNDQGNTMVVDVRMDEEQAYIVHWKYVGEVPLSARCEVYARHAHGSTRLLGVRHLDASRPETQEGDSSGIFYRGEMLRTTNADQRSGVLGAIIIVFYRTTENSDNTDDIYAKFLFSLRKAGFQRHHILARVHNPVTARKRKATESYSNMSQSNELFFPKRSRVATRRYEPERNNVSGSQSSRVHSHRNDHTLLDLDSEALSEGASALDELIDNHNRLQNERRIIEKEEHRMQMQLQKQNEELKEQNQARLARLLALKKQVANGPPSAAHYTGAGSSRDRLR</sequence>
<keyword evidence="1" id="KW-0175">Coiled coil</keyword>
<keyword evidence="4" id="KW-1185">Reference proteome</keyword>
<feature type="region of interest" description="Disordered" evidence="2">
    <location>
        <begin position="284"/>
        <end position="304"/>
    </location>
</feature>
<organism evidence="3 4">
    <name type="scientific">Somion occarium</name>
    <dbReference type="NCBI Taxonomy" id="3059160"/>
    <lineage>
        <taxon>Eukaryota</taxon>
        <taxon>Fungi</taxon>
        <taxon>Dikarya</taxon>
        <taxon>Basidiomycota</taxon>
        <taxon>Agaricomycotina</taxon>
        <taxon>Agaricomycetes</taxon>
        <taxon>Polyporales</taxon>
        <taxon>Cerrenaceae</taxon>
        <taxon>Somion</taxon>
    </lineage>
</organism>
<evidence type="ECO:0000256" key="2">
    <source>
        <dbReference type="SAM" id="MobiDB-lite"/>
    </source>
</evidence>
<evidence type="ECO:0000313" key="3">
    <source>
        <dbReference type="EMBL" id="CAL1701199.1"/>
    </source>
</evidence>
<proteinExistence type="predicted"/>
<reference evidence="4" key="1">
    <citation type="submission" date="2024-04" db="EMBL/GenBank/DDBJ databases">
        <authorList>
            <person name="Shaw F."/>
            <person name="Minotto A."/>
        </authorList>
    </citation>
    <scope>NUCLEOTIDE SEQUENCE [LARGE SCALE GENOMIC DNA]</scope>
</reference>
<feature type="compositionally biased region" description="Polar residues" evidence="2">
    <location>
        <begin position="196"/>
        <end position="205"/>
    </location>
</feature>
<dbReference type="Proteomes" id="UP001497453">
    <property type="component" value="Chromosome 2"/>
</dbReference>